<organism evidence="2 4">
    <name type="scientific">Candidatus Erwinia dacicola</name>
    <dbReference type="NCBI Taxonomy" id="252393"/>
    <lineage>
        <taxon>Bacteria</taxon>
        <taxon>Pseudomonadati</taxon>
        <taxon>Pseudomonadota</taxon>
        <taxon>Gammaproteobacteria</taxon>
        <taxon>Enterobacterales</taxon>
        <taxon>Erwiniaceae</taxon>
        <taxon>Erwinia</taxon>
    </lineage>
</organism>
<dbReference type="EMBL" id="MAYS01000070">
    <property type="protein sequence ID" value="OFC63527.1"/>
    <property type="molecule type" value="Genomic_DNA"/>
</dbReference>
<evidence type="ECO:0000313" key="4">
    <source>
        <dbReference type="Proteomes" id="UP000243534"/>
    </source>
</evidence>
<dbReference type="EMBL" id="LJAM02000070">
    <property type="protein sequence ID" value="RAP72036.1"/>
    <property type="molecule type" value="Genomic_DNA"/>
</dbReference>
<evidence type="ECO:0008006" key="6">
    <source>
        <dbReference type="Google" id="ProtNLM"/>
    </source>
</evidence>
<comment type="caution">
    <text evidence="2">The sequence shown here is derived from an EMBL/GenBank/DDBJ whole genome shotgun (WGS) entry which is preliminary data.</text>
</comment>
<gene>
    <name evidence="3" type="ORF">ACZ87_01136</name>
    <name evidence="2" type="ORF">BBW68_04975</name>
</gene>
<dbReference type="Proteomes" id="UP000244334">
    <property type="component" value="Unassembled WGS sequence"/>
</dbReference>
<protein>
    <recommendedName>
        <fullName evidence="6">Membrane protein YhdT</fullName>
    </recommendedName>
</protein>
<dbReference type="PANTHER" id="PTHR39174">
    <property type="entry name" value="INNER MEMBRANE PROTEIN-RELATED"/>
    <property type="match status" value="1"/>
</dbReference>
<evidence type="ECO:0000313" key="3">
    <source>
        <dbReference type="EMBL" id="RAP72036.1"/>
    </source>
</evidence>
<keyword evidence="1" id="KW-1133">Transmembrane helix</keyword>
<accession>A0A1E7Z414</accession>
<dbReference type="Pfam" id="PF06196">
    <property type="entry name" value="DUF997"/>
    <property type="match status" value="1"/>
</dbReference>
<reference evidence="3 5" key="2">
    <citation type="submission" date="2018-04" db="EMBL/GenBank/DDBJ databases">
        <title>Genomes of the Obligate Erwinia dacicola and Facultative Enterobacter sp. OLF Endosymbionts of the Olive Fruit fly, Bactrocera oleae.</title>
        <authorList>
            <person name="Estes A.M."/>
            <person name="Hearn D.J."/>
            <person name="Agarwal S."/>
            <person name="Pierson E.A."/>
            <person name="Dunning-Hotopp J.C."/>
        </authorList>
    </citation>
    <scope>NUCLEOTIDE SEQUENCE [LARGE SCALE GENOMIC DNA]</scope>
    <source>
        <strain evidence="3 5">Oroville</strain>
    </source>
</reference>
<sequence length="81" mass="9518">MEKRFVQAHREARWSFWLAVAYLACWALSAWLPGNAQGITGLPHWFEMACLLIPGLFIFLCWLMVRVVFRDIPLEDDKHEV</sequence>
<keyword evidence="1" id="KW-0812">Transmembrane</keyword>
<keyword evidence="1" id="KW-0472">Membrane</keyword>
<dbReference type="NCBIfam" id="NF007918">
    <property type="entry name" value="PRK10633.1"/>
    <property type="match status" value="1"/>
</dbReference>
<evidence type="ECO:0000256" key="1">
    <source>
        <dbReference type="SAM" id="Phobius"/>
    </source>
</evidence>
<keyword evidence="5" id="KW-1185">Reference proteome</keyword>
<dbReference type="AlphaFoldDB" id="A0A1E7Z414"/>
<dbReference type="RefSeq" id="WP_070133776.1">
    <property type="nucleotide sequence ID" value="NZ_LJAM02000070.1"/>
</dbReference>
<dbReference type="OrthoDB" id="7062456at2"/>
<dbReference type="PANTHER" id="PTHR39174:SF1">
    <property type="entry name" value="INNER MEMBRANE PROTEIN"/>
    <property type="match status" value="1"/>
</dbReference>
<feature type="transmembrane region" description="Helical" evidence="1">
    <location>
        <begin position="44"/>
        <end position="65"/>
    </location>
</feature>
<evidence type="ECO:0000313" key="2">
    <source>
        <dbReference type="EMBL" id="OFC63527.1"/>
    </source>
</evidence>
<reference evidence="2 4" key="1">
    <citation type="submission" date="2016-07" db="EMBL/GenBank/DDBJ databases">
        <authorList>
            <person name="Yuval B."/>
        </authorList>
    </citation>
    <scope>NUCLEOTIDE SEQUENCE [LARGE SCALE GENOMIC DNA]</scope>
    <source>
        <strain evidence="2 4">IL</strain>
    </source>
</reference>
<name>A0A1E7Z414_9GAMM</name>
<evidence type="ECO:0000313" key="5">
    <source>
        <dbReference type="Proteomes" id="UP000244334"/>
    </source>
</evidence>
<dbReference type="Proteomes" id="UP000243534">
    <property type="component" value="Unassembled WGS sequence"/>
</dbReference>
<dbReference type="InterPro" id="IPR010398">
    <property type="entry name" value="DUF997"/>
</dbReference>
<feature type="transmembrane region" description="Helical" evidence="1">
    <location>
        <begin position="12"/>
        <end position="32"/>
    </location>
</feature>
<proteinExistence type="predicted"/>